<organism evidence="1 2">
    <name type="scientific">Fictibacillus barbaricus</name>
    <dbReference type="NCBI Taxonomy" id="182136"/>
    <lineage>
        <taxon>Bacteria</taxon>
        <taxon>Bacillati</taxon>
        <taxon>Bacillota</taxon>
        <taxon>Bacilli</taxon>
        <taxon>Bacillales</taxon>
        <taxon>Fictibacillaceae</taxon>
        <taxon>Fictibacillus</taxon>
    </lineage>
</organism>
<dbReference type="EMBL" id="JAVDWA010000002">
    <property type="protein sequence ID" value="MDR7072331.1"/>
    <property type="molecule type" value="Genomic_DNA"/>
</dbReference>
<dbReference type="Pfam" id="PF08810">
    <property type="entry name" value="KapB"/>
    <property type="match status" value="1"/>
</dbReference>
<proteinExistence type="predicted"/>
<dbReference type="SUPFAM" id="SSF141251">
    <property type="entry name" value="Kinase-associated protein B-like"/>
    <property type="match status" value="1"/>
</dbReference>
<gene>
    <name evidence="1" type="ORF">J2X07_001308</name>
</gene>
<evidence type="ECO:0000313" key="2">
    <source>
        <dbReference type="Proteomes" id="UP001258181"/>
    </source>
</evidence>
<accession>A0ABU1TYR8</accession>
<dbReference type="GO" id="GO:0016301">
    <property type="term" value="F:kinase activity"/>
    <property type="evidence" value="ECO:0007669"/>
    <property type="project" value="UniProtKB-KW"/>
</dbReference>
<dbReference type="InterPro" id="IPR038080">
    <property type="entry name" value="KapB_sf"/>
</dbReference>
<sequence>MTESKNIVVASYKTGQYIGKAEDERNQMVLIEVLAVQKHPWQGDLHNPKQANVPFFQERKALSYRERAWMPVHTVAEYKEDTIPDYNESLRKALNTYKIKLREENSDWSKRSLHCLEELEKDYNLD</sequence>
<comment type="caution">
    <text evidence="1">The sequence shown here is derived from an EMBL/GenBank/DDBJ whole genome shotgun (WGS) entry which is preliminary data.</text>
</comment>
<dbReference type="RefSeq" id="WP_310257619.1">
    <property type="nucleotide sequence ID" value="NZ_JAVDWA010000002.1"/>
</dbReference>
<evidence type="ECO:0000313" key="1">
    <source>
        <dbReference type="EMBL" id="MDR7072331.1"/>
    </source>
</evidence>
<dbReference type="SMART" id="SM01298">
    <property type="entry name" value="KapB"/>
    <property type="match status" value="1"/>
</dbReference>
<keyword evidence="1" id="KW-0418">Kinase</keyword>
<dbReference type="Proteomes" id="UP001258181">
    <property type="component" value="Unassembled WGS sequence"/>
</dbReference>
<keyword evidence="2" id="KW-1185">Reference proteome</keyword>
<keyword evidence="1" id="KW-0808">Transferase</keyword>
<reference evidence="1 2" key="1">
    <citation type="submission" date="2023-07" db="EMBL/GenBank/DDBJ databases">
        <title>Sorghum-associated microbial communities from plants grown in Nebraska, USA.</title>
        <authorList>
            <person name="Schachtman D."/>
        </authorList>
    </citation>
    <scope>NUCLEOTIDE SEQUENCE [LARGE SCALE GENOMIC DNA]</scope>
    <source>
        <strain evidence="1 2">BE211</strain>
    </source>
</reference>
<dbReference type="Gene3D" id="2.30.30.430">
    <property type="entry name" value="Kinase associated protein B domain"/>
    <property type="match status" value="1"/>
</dbReference>
<protein>
    <submittedName>
        <fullName evidence="1">Kinase-associated protein B</fullName>
    </submittedName>
</protein>
<name>A0ABU1TYR8_9BACL</name>
<dbReference type="InterPro" id="IPR014916">
    <property type="entry name" value="KapB"/>
</dbReference>